<sequence length="199" mass="22649">MGDIQHVINKAKEEKNWQEYGYYFLCDAPAIDISVGNKDLSITSICGPRPEDGTALPEPSQEVVALKDTLSQISYMTVDSYDAVTEVEPQPAVDLSKLVTYKVWIENVWNPTAPHIETRDLVKTDWGYEGSSTKLRAFEKFYKALPNKLAAYGNWLENVWIPTGPHIETFDYRVTDWGYRGSSSRLNAFESFYSKFADK</sequence>
<dbReference type="Proteomes" id="UP001528823">
    <property type="component" value="Unassembled WGS sequence"/>
</dbReference>
<reference evidence="1 2" key="1">
    <citation type="submission" date="2022-11" db="EMBL/GenBank/DDBJ databases">
        <title>Spartinivicinus poritis sp. nov., isolated from scleractinian coral Porites lutea.</title>
        <authorList>
            <person name="Zhang G."/>
            <person name="Cai L."/>
            <person name="Wei Q."/>
        </authorList>
    </citation>
    <scope>NUCLEOTIDE SEQUENCE [LARGE SCALE GENOMIC DNA]</scope>
    <source>
        <strain evidence="1 2">A2-2</strain>
    </source>
</reference>
<keyword evidence="2" id="KW-1185">Reference proteome</keyword>
<comment type="caution">
    <text evidence="1">The sequence shown here is derived from an EMBL/GenBank/DDBJ whole genome shotgun (WGS) entry which is preliminary data.</text>
</comment>
<evidence type="ECO:0000313" key="2">
    <source>
        <dbReference type="Proteomes" id="UP001528823"/>
    </source>
</evidence>
<proteinExistence type="predicted"/>
<accession>A0ABT5UHH4</accession>
<evidence type="ECO:0000313" key="1">
    <source>
        <dbReference type="EMBL" id="MDE1465660.1"/>
    </source>
</evidence>
<dbReference type="EMBL" id="JAPMOU010000076">
    <property type="protein sequence ID" value="MDE1465660.1"/>
    <property type="molecule type" value="Genomic_DNA"/>
</dbReference>
<dbReference type="RefSeq" id="WP_274691964.1">
    <property type="nucleotide sequence ID" value="NZ_JAPMOU010000076.1"/>
</dbReference>
<gene>
    <name evidence="1" type="ORF">ORQ98_27225</name>
</gene>
<protein>
    <submittedName>
        <fullName evidence="1">Uncharacterized protein</fullName>
    </submittedName>
</protein>
<organism evidence="1 2">
    <name type="scientific">Spartinivicinus poritis</name>
    <dbReference type="NCBI Taxonomy" id="2994640"/>
    <lineage>
        <taxon>Bacteria</taxon>
        <taxon>Pseudomonadati</taxon>
        <taxon>Pseudomonadota</taxon>
        <taxon>Gammaproteobacteria</taxon>
        <taxon>Oceanospirillales</taxon>
        <taxon>Zooshikellaceae</taxon>
        <taxon>Spartinivicinus</taxon>
    </lineage>
</organism>
<name>A0ABT5UHH4_9GAMM</name>